<dbReference type="RefSeq" id="WP_249377149.1">
    <property type="nucleotide sequence ID" value="NZ_SNUZ01000013.1"/>
</dbReference>
<evidence type="ECO:0000313" key="2">
    <source>
        <dbReference type="EMBL" id="MCL3788267.1"/>
    </source>
</evidence>
<evidence type="ECO:0000313" key="3">
    <source>
        <dbReference type="Proteomes" id="UP001056693"/>
    </source>
</evidence>
<feature type="domain" description="N-acetylmuramoyl-L-alanine amidase" evidence="1">
    <location>
        <begin position="52"/>
        <end position="161"/>
    </location>
</feature>
<organism evidence="2 3">
    <name type="scientific">Ruminococcus bromii</name>
    <dbReference type="NCBI Taxonomy" id="40518"/>
    <lineage>
        <taxon>Bacteria</taxon>
        <taxon>Bacillati</taxon>
        <taxon>Bacillota</taxon>
        <taxon>Clostridia</taxon>
        <taxon>Eubacteriales</taxon>
        <taxon>Oscillospiraceae</taxon>
        <taxon>Ruminococcus</taxon>
    </lineage>
</organism>
<dbReference type="Proteomes" id="UP001056693">
    <property type="component" value="Unassembled WGS sequence"/>
</dbReference>
<keyword evidence="3" id="KW-1185">Reference proteome</keyword>
<accession>A0ABT0NJH9</accession>
<name>A0ABT0NJH9_9FIRM</name>
<dbReference type="Pfam" id="PF01510">
    <property type="entry name" value="Amidase_2"/>
    <property type="match status" value="1"/>
</dbReference>
<gene>
    <name evidence="2" type="ORF">E2N93_09700</name>
</gene>
<proteinExistence type="predicted"/>
<dbReference type="EMBL" id="SNUZ01000013">
    <property type="protein sequence ID" value="MCL3788267.1"/>
    <property type="molecule type" value="Genomic_DNA"/>
</dbReference>
<protein>
    <submittedName>
        <fullName evidence="2">N-acetylmuramoyl-L-alanine amidase</fullName>
    </submittedName>
</protein>
<dbReference type="InterPro" id="IPR002502">
    <property type="entry name" value="Amidase_domain"/>
</dbReference>
<sequence length="312" mass="33754">MAYTNSPLVSYTKLSPNHSGQRTHSIDRITPHCVVGQCSVETLGNIFLPTSRQASSNYGIGVDGRVGMYVEEKNRSWCSSSAANDQRAVTIECASDTTEPYAFKDVVYQTLIKLCMDICKRNGKTKLLWLGDKTKTLGYTPKPDEMVLTVHRWFANKSCPGDWMYARMGDLASKVTAALGGTPSEQKQLYRVRKTWSDSKSQKGAYRVLANAKACADKNPGYSVFDSDGKAVYTSGNGAAVVNGDDTFKVRVSVPDLNIRCGPGTNYAATGRFTGAGVFTITAVQSGQGSSSGWGKLKSGAGWIALDYAKRV</sequence>
<reference evidence="2 3" key="1">
    <citation type="submission" date="2019-03" db="EMBL/GenBank/DDBJ databases">
        <authorList>
            <person name="Molinero N."/>
            <person name="Sanchez B."/>
            <person name="Walker A."/>
            <person name="Duncan S."/>
            <person name="Delgado S."/>
            <person name="Margolles A."/>
        </authorList>
    </citation>
    <scope>NUCLEOTIDE SEQUENCE [LARGE SCALE GENOMIC DNA]</scope>
    <source>
        <strain evidence="2 3">IPLA60002</strain>
    </source>
</reference>
<comment type="caution">
    <text evidence="2">The sequence shown here is derived from an EMBL/GenBank/DDBJ whole genome shotgun (WGS) entry which is preliminary data.</text>
</comment>
<dbReference type="Gene3D" id="3.40.80.10">
    <property type="entry name" value="Peptidoglycan recognition protein-like"/>
    <property type="match status" value="1"/>
</dbReference>
<dbReference type="SUPFAM" id="SSF55846">
    <property type="entry name" value="N-acetylmuramoyl-L-alanine amidase-like"/>
    <property type="match status" value="1"/>
</dbReference>
<dbReference type="InterPro" id="IPR036505">
    <property type="entry name" value="Amidase/PGRP_sf"/>
</dbReference>
<evidence type="ECO:0000259" key="1">
    <source>
        <dbReference type="Pfam" id="PF01510"/>
    </source>
</evidence>